<evidence type="ECO:0000313" key="1">
    <source>
        <dbReference type="EMBL" id="AAG51231.1"/>
    </source>
</evidence>
<dbReference type="PANTHER" id="PTHR47150">
    <property type="entry name" value="OS12G0169200 PROTEIN"/>
    <property type="match status" value="1"/>
</dbReference>
<dbReference type="EMBL" id="AC035249">
    <property type="protein sequence ID" value="AAG51231.1"/>
    <property type="molecule type" value="Genomic_DNA"/>
</dbReference>
<dbReference type="PIR" id="G96496">
    <property type="entry name" value="G96496"/>
</dbReference>
<protein>
    <submittedName>
        <fullName evidence="1">Uncharacterized protein F8D11.12</fullName>
    </submittedName>
</protein>
<reference key="1">
    <citation type="journal article" date="2000" name="Nature">
        <title>Sequence and analysis of chromosome 1 of the plant Arabidopsis thaliana.</title>
        <authorList>
            <person name="Theologis A."/>
            <person name="Ecker J.R."/>
            <person name="Palm C.J."/>
            <person name="Federspiel N.A."/>
            <person name="Kaul S."/>
            <person name="White O."/>
            <person name="Alonso J."/>
            <person name="Altafi H."/>
            <person name="Araujo R."/>
            <person name="Bowman C.L."/>
            <person name="Brooks S.Y."/>
            <person name="Buehler E."/>
            <person name="Chan A."/>
            <person name="Chao Q."/>
            <person name="Chen H."/>
            <person name="Cheuk R.F."/>
            <person name="Chin C.W."/>
            <person name="Chung M.K."/>
            <person name="Conn L."/>
            <person name="Conway A.B."/>
            <person name="Conway A.R."/>
            <person name="Creasy T.H."/>
            <person name="Dewar K."/>
            <person name="Dunn P."/>
            <person name="Etgu P."/>
            <person name="Feldblyum T.V."/>
            <person name="Feng J."/>
            <person name="Fong B."/>
            <person name="Fujii C.Y."/>
            <person name="Gill J.E."/>
            <person name="Goldsmith A.D."/>
            <person name="Haas B."/>
            <person name="Hansen N.F."/>
            <person name="Hughes B."/>
            <person name="Huizar L."/>
            <person name="Hunter J.L."/>
            <person name="Jenkins J."/>
            <person name="Johnson-Hopson C."/>
            <person name="Khan S."/>
            <person name="Khaykin E."/>
            <person name="Kim C.J."/>
            <person name="Koo H.L."/>
            <person name="Kremenetskaia I."/>
            <person name="Kurtz D.B."/>
            <person name="Kwan A."/>
            <person name="Lam B."/>
            <person name="Langin-Hooper S."/>
            <person name="Lee A."/>
            <person name="Lee J.M."/>
            <person name="Lenz C.A."/>
            <person name="Li J.H."/>
            <person name="Li Y."/>
            <person name="Lin X."/>
            <person name="Liu S.X."/>
            <person name="Liu Z.A."/>
            <person name="Luros J.S."/>
            <person name="Maiti R."/>
            <person name="Marziali A."/>
            <person name="Militscher J."/>
            <person name="Miranda M."/>
            <person name="Nguyen M."/>
            <person name="Nierman W.C."/>
            <person name="Osborne B.I."/>
            <person name="Pai G."/>
            <person name="Peterson J."/>
            <person name="Pham P.K."/>
            <person name="Rizzo M."/>
            <person name="Rooney T."/>
            <person name="Rowley D."/>
            <person name="Sakano H."/>
            <person name="Salzberg S.L."/>
            <person name="Schwartz J.R."/>
            <person name="Shinn P."/>
            <person name="Southwick A.M."/>
            <person name="Sun H."/>
            <person name="Tallon L.J."/>
            <person name="Tambunga G."/>
            <person name="Toriumi M.J."/>
            <person name="Town C.D."/>
            <person name="Utterback T."/>
            <person name="Van Aken S."/>
            <person name="Vaysberg M."/>
            <person name="Vysotskaia V.S."/>
            <person name="Walker M."/>
            <person name="Wu D."/>
            <person name="Yu G."/>
            <person name="Fraser C.M."/>
            <person name="Venter J.C."/>
            <person name="Davis R.W."/>
        </authorList>
    </citation>
    <scope>NUCLEOTIDE SEQUENCE [LARGE SCALE GENOMIC DNA]</scope>
    <source>
        <strain>cv. Columbia</strain>
    </source>
</reference>
<reference evidence="1" key="3">
    <citation type="submission" date="2001-01" db="EMBL/GenBank/DDBJ databases">
        <authorList>
            <person name="Town C.D."/>
            <person name="Kaul S."/>
        </authorList>
    </citation>
    <scope>NUCLEOTIDE SEQUENCE</scope>
</reference>
<reference evidence="1" key="2">
    <citation type="submission" date="2000-04" db="EMBL/GenBank/DDBJ databases">
        <title>Arabidopsis thaliana chromosome 1 BAC F8D11 genomic sequence.</title>
        <authorList>
            <person name="Lin X."/>
            <person name="Kaul S."/>
            <person name="Town C.D."/>
            <person name="Benito M."/>
            <person name="Creasy T.H."/>
            <person name="Haas B.J."/>
            <person name="Wu D."/>
            <person name="Maiti R."/>
            <person name="Ronning C.M."/>
            <person name="Koo H."/>
            <person name="Fujii C.Y."/>
            <person name="Utterback T.R."/>
            <person name="Barnstead M.E."/>
            <person name="Bowman C.L."/>
            <person name="White O."/>
            <person name="Nierman W.C."/>
            <person name="Fraser C.M."/>
        </authorList>
    </citation>
    <scope>NUCLEOTIDE SEQUENCE</scope>
</reference>
<proteinExistence type="predicted"/>
<dbReference type="PANTHER" id="PTHR47150:SF5">
    <property type="entry name" value="OS07G0546750 PROTEIN"/>
    <property type="match status" value="1"/>
</dbReference>
<sequence>MAGSSSNYNLDDMFDDKFDQCFDQALESYGNRQRVKPRKKKLYIERNREEGHIQLVNDYFTENPTYPPHIFRRRFRMNKSLFMRIVERFSNEVPYFKQRRDATRRLGFSALQKSTAAIRMLAYGIAADAYLRRPTRDDLIRLLHIGEQRGFPGMIGSIDCMHWEWKNCPTAWKGQYTRGSGKPTIVLEAATFIQSISILQGNKASLFATTQEACRKDVERAFGVLQARFAIIKHPALFHDKVKIGNIMRACIILHNMIVEDKRDGYTQFDVSEFVHPESASSSQVDFTYATVMPSNLGNMMATGARVRDRIKHEELKADLVEHVWQHYNQNQS</sequence>
<organism evidence="1">
    <name type="scientific">Arabidopsis thaliana</name>
    <name type="common">Mouse-ear cress</name>
    <dbReference type="NCBI Taxonomy" id="3702"/>
    <lineage>
        <taxon>Eukaryota</taxon>
        <taxon>Viridiplantae</taxon>
        <taxon>Streptophyta</taxon>
        <taxon>Embryophyta</taxon>
        <taxon>Tracheophyta</taxon>
        <taxon>Spermatophyta</taxon>
        <taxon>Magnoliopsida</taxon>
        <taxon>eudicotyledons</taxon>
        <taxon>Gunneridae</taxon>
        <taxon>Pentapetalae</taxon>
        <taxon>rosids</taxon>
        <taxon>malvids</taxon>
        <taxon>Brassicales</taxon>
        <taxon>Brassicaceae</taxon>
        <taxon>Camelineae</taxon>
        <taxon>Arabidopsis</taxon>
    </lineage>
</organism>
<dbReference type="InterPro" id="IPR006912">
    <property type="entry name" value="Harbinger_derived_prot"/>
</dbReference>
<dbReference type="ExpressionAtlas" id="Q9C845">
    <property type="expression patterns" value="differential"/>
</dbReference>
<dbReference type="AlphaFoldDB" id="Q9C845"/>
<accession>Q9C845</accession>
<dbReference type="Pfam" id="PF04827">
    <property type="entry name" value="Plant_tran"/>
    <property type="match status" value="1"/>
</dbReference>
<name>Q9C845_ARATH</name>
<gene>
    <name evidence="1" type="primary">F8D11.12</name>
</gene>